<dbReference type="Pfam" id="PF16719">
    <property type="entry name" value="SAWADEE"/>
    <property type="match status" value="1"/>
</dbReference>
<evidence type="ECO:0000259" key="1">
    <source>
        <dbReference type="Pfam" id="PF16719"/>
    </source>
</evidence>
<dbReference type="EMBL" id="JBGMDY010000004">
    <property type="protein sequence ID" value="KAL2338032.1"/>
    <property type="molecule type" value="Genomic_DNA"/>
</dbReference>
<protein>
    <recommendedName>
        <fullName evidence="1">SAWADEE domain-containing protein</fullName>
    </recommendedName>
</protein>
<feature type="domain" description="SAWADEE" evidence="1">
    <location>
        <begin position="112"/>
        <end position="239"/>
    </location>
</feature>
<evidence type="ECO:0000313" key="2">
    <source>
        <dbReference type="EMBL" id="KAL2338032.1"/>
    </source>
</evidence>
<comment type="caution">
    <text evidence="2">The sequence shown here is derived from an EMBL/GenBank/DDBJ whole genome shotgun (WGS) entry which is preliminary data.</text>
</comment>
<dbReference type="InterPro" id="IPR039276">
    <property type="entry name" value="SHH1/2"/>
</dbReference>
<reference evidence="2 3" key="1">
    <citation type="submission" date="2024-08" db="EMBL/GenBank/DDBJ databases">
        <title>Insights into the chromosomal genome structure of Flemingia macrophylla.</title>
        <authorList>
            <person name="Ding Y."/>
            <person name="Zhao Y."/>
            <person name="Bi W."/>
            <person name="Wu M."/>
            <person name="Zhao G."/>
            <person name="Gong Y."/>
            <person name="Li W."/>
            <person name="Zhang P."/>
        </authorList>
    </citation>
    <scope>NUCLEOTIDE SEQUENCE [LARGE SCALE GENOMIC DNA]</scope>
    <source>
        <strain evidence="2">DYQJB</strain>
        <tissue evidence="2">Leaf</tissue>
    </source>
</reference>
<dbReference type="Proteomes" id="UP001603857">
    <property type="component" value="Unassembled WGS sequence"/>
</dbReference>
<keyword evidence="3" id="KW-1185">Reference proteome</keyword>
<dbReference type="Gene3D" id="2.40.50.40">
    <property type="match status" value="1"/>
</dbReference>
<sequence>MDNIGLTLSPFPKLSSDEILELERIYKDMGEKTLDSNLCHEIAKIYSSSSNVAVKTSLSWQQVQQWFRNRQRVTQVKDGSSPCLLKLSSDQSDSLLLGNGDENSLSSKYVEELQFEARSTKDVAWHDVAMFLNYRVMSTGELEVRVRYAGFSKEQDEWMNVKEGVRERSIPLEPSECHKVKEGQLALCFLEREDYALYCDAVVVKVQRKIHDPEECNCTFIVRFVHDNTEEGISWNRICRRPTQEESAVYTNPAFNFTLNPTLNINSIESLWG</sequence>
<proteinExistence type="predicted"/>
<gene>
    <name evidence="2" type="ORF">Fmac_012478</name>
</gene>
<evidence type="ECO:0000313" key="3">
    <source>
        <dbReference type="Proteomes" id="UP001603857"/>
    </source>
</evidence>
<dbReference type="AlphaFoldDB" id="A0ABD1MQE6"/>
<organism evidence="2 3">
    <name type="scientific">Flemingia macrophylla</name>
    <dbReference type="NCBI Taxonomy" id="520843"/>
    <lineage>
        <taxon>Eukaryota</taxon>
        <taxon>Viridiplantae</taxon>
        <taxon>Streptophyta</taxon>
        <taxon>Embryophyta</taxon>
        <taxon>Tracheophyta</taxon>
        <taxon>Spermatophyta</taxon>
        <taxon>Magnoliopsida</taxon>
        <taxon>eudicotyledons</taxon>
        <taxon>Gunneridae</taxon>
        <taxon>Pentapetalae</taxon>
        <taxon>rosids</taxon>
        <taxon>fabids</taxon>
        <taxon>Fabales</taxon>
        <taxon>Fabaceae</taxon>
        <taxon>Papilionoideae</taxon>
        <taxon>50 kb inversion clade</taxon>
        <taxon>NPAAA clade</taxon>
        <taxon>indigoferoid/millettioid clade</taxon>
        <taxon>Phaseoleae</taxon>
        <taxon>Flemingia</taxon>
    </lineage>
</organism>
<dbReference type="PANTHER" id="PTHR33827:SF2">
    <property type="entry name" value="PROTEIN SAWADEE HOMEODOMAIN HOMOLOG 1"/>
    <property type="match status" value="1"/>
</dbReference>
<dbReference type="PANTHER" id="PTHR33827">
    <property type="entry name" value="PROTEIN SAWADEE HOMEODOMAIN HOMOLOG 2"/>
    <property type="match status" value="1"/>
</dbReference>
<dbReference type="Gene3D" id="2.30.30.140">
    <property type="match status" value="1"/>
</dbReference>
<accession>A0ABD1MQE6</accession>
<name>A0ABD1MQE6_9FABA</name>
<dbReference type="InterPro" id="IPR032001">
    <property type="entry name" value="SAWADEE_dom"/>
</dbReference>